<keyword evidence="5" id="KW-0862">Zinc</keyword>
<reference evidence="11" key="1">
    <citation type="submission" date="2025-08" db="UniProtKB">
        <authorList>
            <consortium name="RefSeq"/>
        </authorList>
    </citation>
    <scope>IDENTIFICATION</scope>
</reference>
<dbReference type="InterPro" id="IPR050331">
    <property type="entry name" value="Zinc_finger"/>
</dbReference>
<evidence type="ECO:0000313" key="11">
    <source>
        <dbReference type="RefSeq" id="XP_012936551.1"/>
    </source>
</evidence>
<gene>
    <name evidence="11" type="primary">LOC101845285</name>
</gene>
<evidence type="ECO:0000259" key="9">
    <source>
        <dbReference type="PROSITE" id="PS50157"/>
    </source>
</evidence>
<evidence type="ECO:0000256" key="5">
    <source>
        <dbReference type="ARBA" id="ARBA00022833"/>
    </source>
</evidence>
<dbReference type="SUPFAM" id="SSF57667">
    <property type="entry name" value="beta-beta-alpha zinc fingers"/>
    <property type="match status" value="2"/>
</dbReference>
<dbReference type="Proteomes" id="UP000694888">
    <property type="component" value="Unplaced"/>
</dbReference>
<feature type="region of interest" description="Disordered" evidence="8">
    <location>
        <begin position="72"/>
        <end position="105"/>
    </location>
</feature>
<keyword evidence="2" id="KW-0479">Metal-binding</keyword>
<evidence type="ECO:0000256" key="3">
    <source>
        <dbReference type="ARBA" id="ARBA00022737"/>
    </source>
</evidence>
<evidence type="ECO:0000256" key="2">
    <source>
        <dbReference type="ARBA" id="ARBA00022723"/>
    </source>
</evidence>
<evidence type="ECO:0000256" key="1">
    <source>
        <dbReference type="ARBA" id="ARBA00004123"/>
    </source>
</evidence>
<keyword evidence="6" id="KW-0539">Nucleus</keyword>
<evidence type="ECO:0000313" key="10">
    <source>
        <dbReference type="Proteomes" id="UP000694888"/>
    </source>
</evidence>
<feature type="compositionally biased region" description="Polar residues" evidence="8">
    <location>
        <begin position="217"/>
        <end position="226"/>
    </location>
</feature>
<dbReference type="InterPro" id="IPR036236">
    <property type="entry name" value="Znf_C2H2_sf"/>
</dbReference>
<organism evidence="10 11">
    <name type="scientific">Aplysia californica</name>
    <name type="common">California sea hare</name>
    <dbReference type="NCBI Taxonomy" id="6500"/>
    <lineage>
        <taxon>Eukaryota</taxon>
        <taxon>Metazoa</taxon>
        <taxon>Spiralia</taxon>
        <taxon>Lophotrochozoa</taxon>
        <taxon>Mollusca</taxon>
        <taxon>Gastropoda</taxon>
        <taxon>Heterobranchia</taxon>
        <taxon>Euthyneura</taxon>
        <taxon>Tectipleura</taxon>
        <taxon>Aplysiida</taxon>
        <taxon>Aplysioidea</taxon>
        <taxon>Aplysiidae</taxon>
        <taxon>Aplysia</taxon>
    </lineage>
</organism>
<feature type="region of interest" description="Disordered" evidence="8">
    <location>
        <begin position="121"/>
        <end position="237"/>
    </location>
</feature>
<feature type="compositionally biased region" description="Basic and acidic residues" evidence="8">
    <location>
        <begin position="171"/>
        <end position="182"/>
    </location>
</feature>
<dbReference type="PROSITE" id="PS00018">
    <property type="entry name" value="EF_HAND_1"/>
    <property type="match status" value="1"/>
</dbReference>
<keyword evidence="3" id="KW-0677">Repeat</keyword>
<dbReference type="GeneID" id="101845285"/>
<evidence type="ECO:0000256" key="6">
    <source>
        <dbReference type="ARBA" id="ARBA00023242"/>
    </source>
</evidence>
<evidence type="ECO:0000256" key="4">
    <source>
        <dbReference type="ARBA" id="ARBA00022771"/>
    </source>
</evidence>
<feature type="region of interest" description="Disordered" evidence="8">
    <location>
        <begin position="248"/>
        <end position="267"/>
    </location>
</feature>
<dbReference type="SMART" id="SM00355">
    <property type="entry name" value="ZnF_C2H2"/>
    <property type="match status" value="3"/>
</dbReference>
<accession>A0ABM0ZXJ2</accession>
<protein>
    <submittedName>
        <fullName evidence="11">Zinc finger protein 236 isoform X2</fullName>
    </submittedName>
</protein>
<feature type="region of interest" description="Disordered" evidence="8">
    <location>
        <begin position="294"/>
        <end position="324"/>
    </location>
</feature>
<dbReference type="Pfam" id="PF00096">
    <property type="entry name" value="zf-C2H2"/>
    <property type="match status" value="1"/>
</dbReference>
<sequence length="456" mass="50507">MDFDSSSKFISSLAKFLQSLCNGYVEFDNGVEVIGHIYLNVDTGKKIDYILNEKVCKTDENSVTFISNSFHAQPAEKPKPAPKNLKSTDQDKPSDPGGLPGDDDEIMILDDAEARNVALELREGPASSPHSKTVRPPNASKRSYSQSFASQKHLAKHSRADPSSTQSPNGAHHDSDSIHSERSNSSTNFISSQLPQESLTSESDPSQLPSVFPHTFGDSSNNQGSTGKDIKQEPSNDMNLLHVKQEYDPSGQEEEHEAYGDSQDQSLYSGLYDEQYYPGARRGQSQRVDFNQSGSVDQGELFPGAAGTSGDVGDASEGATNVTSRSLEKGKVADLTLFSSSRNANIDKFVQSSHSKEESSSSAASCWCFYCNKSFDSELLLVKHLNMHSYEKPFKCEKCTLPFMHKSTLARHERVCGGNFRVKLHVCPWCQRNFTYRHDLRRHCRNVHGDYSTNCM</sequence>
<evidence type="ECO:0000256" key="7">
    <source>
        <dbReference type="PROSITE-ProRule" id="PRU00042"/>
    </source>
</evidence>
<name>A0ABM0ZXJ2_APLCA</name>
<dbReference type="Gene3D" id="3.30.160.60">
    <property type="entry name" value="Classic Zinc Finger"/>
    <property type="match status" value="2"/>
</dbReference>
<comment type="subcellular location">
    <subcellularLocation>
        <location evidence="1">Nucleus</location>
    </subcellularLocation>
</comment>
<keyword evidence="10" id="KW-1185">Reference proteome</keyword>
<dbReference type="InterPro" id="IPR018247">
    <property type="entry name" value="EF_Hand_1_Ca_BS"/>
</dbReference>
<feature type="compositionally biased region" description="Polar residues" evidence="8">
    <location>
        <begin position="183"/>
        <end position="209"/>
    </location>
</feature>
<feature type="domain" description="C2H2-type" evidence="9">
    <location>
        <begin position="394"/>
        <end position="415"/>
    </location>
</feature>
<dbReference type="PROSITE" id="PS50157">
    <property type="entry name" value="ZINC_FINGER_C2H2_2"/>
    <property type="match status" value="3"/>
</dbReference>
<dbReference type="PANTHER" id="PTHR16515">
    <property type="entry name" value="PR DOMAIN ZINC FINGER PROTEIN"/>
    <property type="match status" value="1"/>
</dbReference>
<proteinExistence type="predicted"/>
<dbReference type="InterPro" id="IPR013087">
    <property type="entry name" value="Znf_C2H2_type"/>
</dbReference>
<evidence type="ECO:0000256" key="8">
    <source>
        <dbReference type="SAM" id="MobiDB-lite"/>
    </source>
</evidence>
<feature type="compositionally biased region" description="Polar residues" evidence="8">
    <location>
        <begin position="140"/>
        <end position="150"/>
    </location>
</feature>
<feature type="domain" description="C2H2-type" evidence="9">
    <location>
        <begin position="425"/>
        <end position="453"/>
    </location>
</feature>
<keyword evidence="4 7" id="KW-0863">Zinc-finger</keyword>
<dbReference type="PANTHER" id="PTHR16515:SF66">
    <property type="entry name" value="C2H2-TYPE DOMAIN-CONTAINING PROTEIN"/>
    <property type="match status" value="1"/>
</dbReference>
<dbReference type="RefSeq" id="XP_012936551.1">
    <property type="nucleotide sequence ID" value="XM_013081097.2"/>
</dbReference>
<dbReference type="PROSITE" id="PS00028">
    <property type="entry name" value="ZINC_FINGER_C2H2_1"/>
    <property type="match status" value="2"/>
</dbReference>
<feature type="domain" description="C2H2-type" evidence="9">
    <location>
        <begin position="366"/>
        <end position="393"/>
    </location>
</feature>